<dbReference type="SMART" id="SM00342">
    <property type="entry name" value="HTH_ARAC"/>
    <property type="match status" value="1"/>
</dbReference>
<evidence type="ECO:0000256" key="1">
    <source>
        <dbReference type="ARBA" id="ARBA00023015"/>
    </source>
</evidence>
<dbReference type="InterPro" id="IPR052158">
    <property type="entry name" value="INH-QAR"/>
</dbReference>
<name>A0A2G3PLG2_WILMA</name>
<dbReference type="CDD" id="cd03137">
    <property type="entry name" value="GATase1_AraC_1"/>
    <property type="match status" value="1"/>
</dbReference>
<dbReference type="Gene3D" id="3.40.50.880">
    <property type="match status" value="1"/>
</dbReference>
<dbReference type="PANTHER" id="PTHR43130:SF3">
    <property type="entry name" value="HTH-TYPE TRANSCRIPTIONAL REGULATOR RV1931C"/>
    <property type="match status" value="1"/>
</dbReference>
<dbReference type="SUPFAM" id="SSF52317">
    <property type="entry name" value="Class I glutamine amidotransferase-like"/>
    <property type="match status" value="1"/>
</dbReference>
<comment type="caution">
    <text evidence="5">The sequence shown here is derived from an EMBL/GenBank/DDBJ whole genome shotgun (WGS) entry which is preliminary data.</text>
</comment>
<dbReference type="InterPro" id="IPR018062">
    <property type="entry name" value="HTH_AraC-typ_CS"/>
</dbReference>
<dbReference type="Proteomes" id="UP000225108">
    <property type="component" value="Unassembled WGS sequence"/>
</dbReference>
<dbReference type="PANTHER" id="PTHR43130">
    <property type="entry name" value="ARAC-FAMILY TRANSCRIPTIONAL REGULATOR"/>
    <property type="match status" value="1"/>
</dbReference>
<evidence type="ECO:0000313" key="6">
    <source>
        <dbReference type="Proteomes" id="UP000225108"/>
    </source>
</evidence>
<dbReference type="Pfam" id="PF12833">
    <property type="entry name" value="HTH_18"/>
    <property type="match status" value="1"/>
</dbReference>
<gene>
    <name evidence="5" type="ORF">CSW57_09670</name>
</gene>
<proteinExistence type="predicted"/>
<dbReference type="GO" id="GO:0043565">
    <property type="term" value="F:sequence-specific DNA binding"/>
    <property type="evidence" value="ECO:0007669"/>
    <property type="project" value="InterPro"/>
</dbReference>
<dbReference type="PROSITE" id="PS01124">
    <property type="entry name" value="HTH_ARAC_FAMILY_2"/>
    <property type="match status" value="1"/>
</dbReference>
<dbReference type="Pfam" id="PF01965">
    <property type="entry name" value="DJ-1_PfpI"/>
    <property type="match status" value="1"/>
</dbReference>
<keyword evidence="1" id="KW-0805">Transcription regulation</keyword>
<dbReference type="Gene3D" id="1.10.10.60">
    <property type="entry name" value="Homeodomain-like"/>
    <property type="match status" value="1"/>
</dbReference>
<dbReference type="InterPro" id="IPR009057">
    <property type="entry name" value="Homeodomain-like_sf"/>
</dbReference>
<evidence type="ECO:0000256" key="2">
    <source>
        <dbReference type="ARBA" id="ARBA00023125"/>
    </source>
</evidence>
<dbReference type="EMBL" id="PEBD01000008">
    <property type="protein sequence ID" value="PHV66573.1"/>
    <property type="molecule type" value="Genomic_DNA"/>
</dbReference>
<dbReference type="PROSITE" id="PS00041">
    <property type="entry name" value="HTH_ARAC_FAMILY_1"/>
    <property type="match status" value="1"/>
</dbReference>
<reference evidence="5 6" key="1">
    <citation type="submission" date="2017-10" db="EMBL/GenBank/DDBJ databases">
        <title>The draft genome sequence of Williamsia sp. BULT 1.1 isolated from the semi-arid grassland soils from South Africa.</title>
        <authorList>
            <person name="Kabwe M.H."/>
            <person name="Govender N."/>
            <person name="Mutseka Lunga P."/>
            <person name="Vikram S."/>
            <person name="Makhalanyane T.P."/>
        </authorList>
    </citation>
    <scope>NUCLEOTIDE SEQUENCE [LARGE SCALE GENOMIC DNA]</scope>
    <source>
        <strain evidence="5 6">BULT 1.1</strain>
    </source>
</reference>
<keyword evidence="3" id="KW-0804">Transcription</keyword>
<evidence type="ECO:0000313" key="5">
    <source>
        <dbReference type="EMBL" id="PHV66573.1"/>
    </source>
</evidence>
<protein>
    <submittedName>
        <fullName evidence="5">AraC family transcriptional regulator</fullName>
    </submittedName>
</protein>
<feature type="domain" description="HTH araC/xylS-type" evidence="4">
    <location>
        <begin position="230"/>
        <end position="328"/>
    </location>
</feature>
<evidence type="ECO:0000259" key="4">
    <source>
        <dbReference type="PROSITE" id="PS01124"/>
    </source>
</evidence>
<dbReference type="SUPFAM" id="SSF46689">
    <property type="entry name" value="Homeodomain-like"/>
    <property type="match status" value="2"/>
</dbReference>
<dbReference type="InterPro" id="IPR002818">
    <property type="entry name" value="DJ-1/PfpI"/>
</dbReference>
<organism evidence="5 6">
    <name type="scientific">Williamsia marianensis</name>
    <dbReference type="NCBI Taxonomy" id="85044"/>
    <lineage>
        <taxon>Bacteria</taxon>
        <taxon>Bacillati</taxon>
        <taxon>Actinomycetota</taxon>
        <taxon>Actinomycetes</taxon>
        <taxon>Mycobacteriales</taxon>
        <taxon>Nocardiaceae</taxon>
        <taxon>Williamsia</taxon>
    </lineage>
</organism>
<sequence>MSSQRSRPGSARTVAILAYDGMTAFEMGIAAEIFGLAELSEAFWPGMVRPWYSVQLCTETADPVRVVGGATLKAAFGLDELAAAHTVIIPSIRDIHAPISPDVVSAVQKAAGRGARLVSICSGAFVLAAAGVLDGRRATTHWRYADQLQQRHPDIEVDRLPLYIDEGDVLTSAGCSAGLDLCLHIVRNDHGPSVANEVARSLVIAPHRSGGQAQFIENPLPAVEEDTAITDSMAWALAHIDRPLSLDDLAAQSRMSRRSYLRQFTKTTGTTPIKWLIARRIDVSLELLETSSEPVERVSALVGFASVVTFRHHFTRLMNTTPSQYRATFRAG</sequence>
<dbReference type="RefSeq" id="WP_099382611.1">
    <property type="nucleotide sequence ID" value="NZ_PEBD01000008.1"/>
</dbReference>
<evidence type="ECO:0000256" key="3">
    <source>
        <dbReference type="ARBA" id="ARBA00023163"/>
    </source>
</evidence>
<dbReference type="InterPro" id="IPR018060">
    <property type="entry name" value="HTH_AraC"/>
</dbReference>
<dbReference type="GO" id="GO:0003700">
    <property type="term" value="F:DNA-binding transcription factor activity"/>
    <property type="evidence" value="ECO:0007669"/>
    <property type="project" value="InterPro"/>
</dbReference>
<dbReference type="AlphaFoldDB" id="A0A2G3PLG2"/>
<dbReference type="InterPro" id="IPR029062">
    <property type="entry name" value="Class_I_gatase-like"/>
</dbReference>
<keyword evidence="2" id="KW-0238">DNA-binding</keyword>
<accession>A0A2G3PLG2</accession>